<keyword evidence="3" id="KW-0812">Transmembrane</keyword>
<evidence type="ECO:0000256" key="3">
    <source>
        <dbReference type="SAM" id="Phobius"/>
    </source>
</evidence>
<keyword evidence="3" id="KW-1133">Transmembrane helix</keyword>
<evidence type="ECO:0000256" key="2">
    <source>
        <dbReference type="SAM" id="MobiDB-lite"/>
    </source>
</evidence>
<evidence type="ECO:0000256" key="1">
    <source>
        <dbReference type="ARBA" id="ARBA00017902"/>
    </source>
</evidence>
<proteinExistence type="predicted"/>
<feature type="region of interest" description="Disordered" evidence="2">
    <location>
        <begin position="86"/>
        <end position="108"/>
    </location>
</feature>
<evidence type="ECO:0000313" key="5">
    <source>
        <dbReference type="Proteomes" id="UP000183832"/>
    </source>
</evidence>
<feature type="transmembrane region" description="Helical" evidence="3">
    <location>
        <begin position="61"/>
        <end position="77"/>
    </location>
</feature>
<dbReference type="AlphaFoldDB" id="A0A1J1I7A9"/>
<dbReference type="Proteomes" id="UP000183832">
    <property type="component" value="Unassembled WGS sequence"/>
</dbReference>
<name>A0A1J1I7A9_9DIPT</name>
<reference evidence="4 5" key="1">
    <citation type="submission" date="2015-04" db="EMBL/GenBank/DDBJ databases">
        <authorList>
            <person name="Syromyatnikov M.Y."/>
            <person name="Popov V.N."/>
        </authorList>
    </citation>
    <scope>NUCLEOTIDE SEQUENCE [LARGE SCALE GENOMIC DNA]</scope>
</reference>
<dbReference type="Pfam" id="PF11027">
    <property type="entry name" value="DUF2615"/>
    <property type="match status" value="1"/>
</dbReference>
<keyword evidence="5" id="KW-1185">Reference proteome</keyword>
<dbReference type="EMBL" id="CVRI01000043">
    <property type="protein sequence ID" value="CRK96199.1"/>
    <property type="molecule type" value="Genomic_DNA"/>
</dbReference>
<keyword evidence="3" id="KW-0472">Membrane</keyword>
<gene>
    <name evidence="4" type="ORF">CLUMA_CG009626</name>
</gene>
<dbReference type="PANTHER" id="PTHR31019">
    <property type="entry name" value="SMALL INTEGRAL MEMBRANE PROTEIN 14"/>
    <property type="match status" value="1"/>
</dbReference>
<sequence length="108" mass="12436">MSDDQDSYDPCECVFSHEFAMRRLLNLLRHGQSECTDYECRDLVTPQTVTVSPSSDSSDNFTFMIFMMIAAVILYLIRPNSLRRRDEGLNKTSRDDHPSRDDQPPTAN</sequence>
<dbReference type="OrthoDB" id="6077919at2759"/>
<evidence type="ECO:0000313" key="4">
    <source>
        <dbReference type="EMBL" id="CRK96199.1"/>
    </source>
</evidence>
<dbReference type="InterPro" id="IPR020309">
    <property type="entry name" value="Smim-14"/>
</dbReference>
<protein>
    <recommendedName>
        <fullName evidence="1">Small integral membrane protein 14</fullName>
    </recommendedName>
</protein>
<organism evidence="4 5">
    <name type="scientific">Clunio marinus</name>
    <dbReference type="NCBI Taxonomy" id="568069"/>
    <lineage>
        <taxon>Eukaryota</taxon>
        <taxon>Metazoa</taxon>
        <taxon>Ecdysozoa</taxon>
        <taxon>Arthropoda</taxon>
        <taxon>Hexapoda</taxon>
        <taxon>Insecta</taxon>
        <taxon>Pterygota</taxon>
        <taxon>Neoptera</taxon>
        <taxon>Endopterygota</taxon>
        <taxon>Diptera</taxon>
        <taxon>Nematocera</taxon>
        <taxon>Chironomoidea</taxon>
        <taxon>Chironomidae</taxon>
        <taxon>Clunio</taxon>
    </lineage>
</organism>
<accession>A0A1J1I7A9</accession>
<dbReference type="GO" id="GO:0005783">
    <property type="term" value="C:endoplasmic reticulum"/>
    <property type="evidence" value="ECO:0007669"/>
    <property type="project" value="TreeGrafter"/>
</dbReference>
<dbReference type="PANTHER" id="PTHR31019:SF1">
    <property type="entry name" value="SMALL INTEGRAL MEMBRANE PROTEIN 14"/>
    <property type="match status" value="1"/>
</dbReference>